<dbReference type="Proteomes" id="UP001233172">
    <property type="component" value="Unassembled WGS sequence"/>
</dbReference>
<sequence length="50" mass="5553">VKKCVQRLGTTDGADVKRKGQSSSQRCTSRTDNHVTSDQRGRNEAEAVYK</sequence>
<dbReference type="AlphaFoldDB" id="A0AAD8AVA9"/>
<reference evidence="2" key="2">
    <citation type="submission" date="2023-04" db="EMBL/GenBank/DDBJ databases">
        <authorList>
            <person name="Bu L."/>
            <person name="Lu L."/>
            <person name="Laidemitt M.R."/>
            <person name="Zhang S.M."/>
            <person name="Mutuku M."/>
            <person name="Mkoji G."/>
            <person name="Steinauer M."/>
            <person name="Loker E.S."/>
        </authorList>
    </citation>
    <scope>NUCLEOTIDE SEQUENCE</scope>
    <source>
        <strain evidence="2">KasaAsao</strain>
        <tissue evidence="2">Whole Snail</tissue>
    </source>
</reference>
<accession>A0AAD8AVA9</accession>
<feature type="non-terminal residue" evidence="2">
    <location>
        <position position="50"/>
    </location>
</feature>
<gene>
    <name evidence="2" type="ORF">Bpfe_027452</name>
</gene>
<evidence type="ECO:0000313" key="2">
    <source>
        <dbReference type="EMBL" id="KAK0043105.1"/>
    </source>
</evidence>
<comment type="caution">
    <text evidence="2">The sequence shown here is derived from an EMBL/GenBank/DDBJ whole genome shotgun (WGS) entry which is preliminary data.</text>
</comment>
<feature type="region of interest" description="Disordered" evidence="1">
    <location>
        <begin position="1"/>
        <end position="50"/>
    </location>
</feature>
<keyword evidence="3" id="KW-1185">Reference proteome</keyword>
<evidence type="ECO:0000313" key="3">
    <source>
        <dbReference type="Proteomes" id="UP001233172"/>
    </source>
</evidence>
<feature type="compositionally biased region" description="Basic and acidic residues" evidence="1">
    <location>
        <begin position="29"/>
        <end position="50"/>
    </location>
</feature>
<evidence type="ECO:0000256" key="1">
    <source>
        <dbReference type="SAM" id="MobiDB-lite"/>
    </source>
</evidence>
<organism evidence="2 3">
    <name type="scientific">Biomphalaria pfeifferi</name>
    <name type="common">Bloodfluke planorb</name>
    <name type="synonym">Freshwater snail</name>
    <dbReference type="NCBI Taxonomy" id="112525"/>
    <lineage>
        <taxon>Eukaryota</taxon>
        <taxon>Metazoa</taxon>
        <taxon>Spiralia</taxon>
        <taxon>Lophotrochozoa</taxon>
        <taxon>Mollusca</taxon>
        <taxon>Gastropoda</taxon>
        <taxon>Heterobranchia</taxon>
        <taxon>Euthyneura</taxon>
        <taxon>Panpulmonata</taxon>
        <taxon>Hygrophila</taxon>
        <taxon>Lymnaeoidea</taxon>
        <taxon>Planorbidae</taxon>
        <taxon>Biomphalaria</taxon>
    </lineage>
</organism>
<protein>
    <submittedName>
        <fullName evidence="2">Uncharacterized protein</fullName>
    </submittedName>
</protein>
<name>A0AAD8AVA9_BIOPF</name>
<dbReference type="EMBL" id="JASAOG010000224">
    <property type="protein sequence ID" value="KAK0043105.1"/>
    <property type="molecule type" value="Genomic_DNA"/>
</dbReference>
<proteinExistence type="predicted"/>
<feature type="non-terminal residue" evidence="2">
    <location>
        <position position="1"/>
    </location>
</feature>
<reference evidence="2" key="1">
    <citation type="journal article" date="2023" name="PLoS Negl. Trop. Dis.">
        <title>A genome sequence for Biomphalaria pfeifferi, the major vector snail for the human-infecting parasite Schistosoma mansoni.</title>
        <authorList>
            <person name="Bu L."/>
            <person name="Lu L."/>
            <person name="Laidemitt M.R."/>
            <person name="Zhang S.M."/>
            <person name="Mutuku M."/>
            <person name="Mkoji G."/>
            <person name="Steinauer M."/>
            <person name="Loker E.S."/>
        </authorList>
    </citation>
    <scope>NUCLEOTIDE SEQUENCE</scope>
    <source>
        <strain evidence="2">KasaAsao</strain>
    </source>
</reference>